<evidence type="ECO:0000256" key="1">
    <source>
        <dbReference type="ARBA" id="ARBA00022737"/>
    </source>
</evidence>
<feature type="region of interest" description="Disordered" evidence="4">
    <location>
        <begin position="242"/>
        <end position="316"/>
    </location>
</feature>
<evidence type="ECO:0000256" key="3">
    <source>
        <dbReference type="PROSITE-ProRule" id="PRU00176"/>
    </source>
</evidence>
<evidence type="ECO:0000313" key="7">
    <source>
        <dbReference type="Proteomes" id="UP000007148"/>
    </source>
</evidence>
<keyword evidence="1" id="KW-0677">Repeat</keyword>
<evidence type="ECO:0000256" key="2">
    <source>
        <dbReference type="ARBA" id="ARBA00022884"/>
    </source>
</evidence>
<dbReference type="Pfam" id="PF00076">
    <property type="entry name" value="RRM_1"/>
    <property type="match status" value="1"/>
</dbReference>
<gene>
    <name evidence="6" type="ORF">PIIN_04997</name>
</gene>
<dbReference type="PANTHER" id="PTHR47640:SF10">
    <property type="entry name" value="TRNA SELENOCYSTEINE 1-ASSOCIATED PROTEIN 1-RELATED"/>
    <property type="match status" value="1"/>
</dbReference>
<comment type="caution">
    <text evidence="6">The sequence shown here is derived from an EMBL/GenBank/DDBJ whole genome shotgun (WGS) entry which is preliminary data.</text>
</comment>
<dbReference type="InterPro" id="IPR035979">
    <property type="entry name" value="RBD_domain_sf"/>
</dbReference>
<dbReference type="GO" id="GO:0003729">
    <property type="term" value="F:mRNA binding"/>
    <property type="evidence" value="ECO:0007669"/>
    <property type="project" value="InterPro"/>
</dbReference>
<dbReference type="eggNOG" id="KOG0118">
    <property type="taxonomic scope" value="Eukaryota"/>
</dbReference>
<feature type="domain" description="RRM" evidence="5">
    <location>
        <begin position="166"/>
        <end position="236"/>
    </location>
</feature>
<dbReference type="AlphaFoldDB" id="G4TIB5"/>
<keyword evidence="7" id="KW-1185">Reference proteome</keyword>
<keyword evidence="2 3" id="KW-0694">RNA-binding</keyword>
<dbReference type="InterPro" id="IPR012677">
    <property type="entry name" value="Nucleotide-bd_a/b_plait_sf"/>
</dbReference>
<organism evidence="6 7">
    <name type="scientific">Serendipita indica (strain DSM 11827)</name>
    <name type="common">Root endophyte fungus</name>
    <name type="synonym">Piriformospora indica</name>
    <dbReference type="NCBI Taxonomy" id="1109443"/>
    <lineage>
        <taxon>Eukaryota</taxon>
        <taxon>Fungi</taxon>
        <taxon>Dikarya</taxon>
        <taxon>Basidiomycota</taxon>
        <taxon>Agaricomycotina</taxon>
        <taxon>Agaricomycetes</taxon>
        <taxon>Sebacinales</taxon>
        <taxon>Serendipitaceae</taxon>
        <taxon>Serendipita</taxon>
    </lineage>
</organism>
<dbReference type="InParanoid" id="G4TIB5"/>
<accession>G4TIB5</accession>
<dbReference type="InterPro" id="IPR050825">
    <property type="entry name" value="RBM42_RBP45_47-like"/>
</dbReference>
<dbReference type="EMBL" id="CAFZ01000104">
    <property type="protein sequence ID" value="CCA71062.1"/>
    <property type="molecule type" value="Genomic_DNA"/>
</dbReference>
<reference evidence="6 7" key="1">
    <citation type="journal article" date="2011" name="PLoS Pathog.">
        <title>Endophytic Life Strategies Decoded by Genome and Transcriptome Analyses of the Mutualistic Root Symbiont Piriformospora indica.</title>
        <authorList>
            <person name="Zuccaro A."/>
            <person name="Lahrmann U."/>
            <person name="Guldener U."/>
            <person name="Langen G."/>
            <person name="Pfiffi S."/>
            <person name="Biedenkopf D."/>
            <person name="Wong P."/>
            <person name="Samans B."/>
            <person name="Grimm C."/>
            <person name="Basiewicz M."/>
            <person name="Murat C."/>
            <person name="Martin F."/>
            <person name="Kogel K.H."/>
        </authorList>
    </citation>
    <scope>NUCLEOTIDE SEQUENCE [LARGE SCALE GENOMIC DNA]</scope>
    <source>
        <strain evidence="6 7">DSM 11827</strain>
    </source>
</reference>
<feature type="compositionally biased region" description="Low complexity" evidence="4">
    <location>
        <begin position="301"/>
        <end position="314"/>
    </location>
</feature>
<protein>
    <recommendedName>
        <fullName evidence="5">RRM domain-containing protein</fullName>
    </recommendedName>
</protein>
<dbReference type="SMART" id="SM00360">
    <property type="entry name" value="RRM"/>
    <property type="match status" value="2"/>
</dbReference>
<evidence type="ECO:0000259" key="5">
    <source>
        <dbReference type="PROSITE" id="PS50102"/>
    </source>
</evidence>
<proteinExistence type="predicted"/>
<dbReference type="GO" id="GO:0005829">
    <property type="term" value="C:cytosol"/>
    <property type="evidence" value="ECO:0007669"/>
    <property type="project" value="TreeGrafter"/>
</dbReference>
<dbReference type="InterPro" id="IPR000504">
    <property type="entry name" value="RRM_dom"/>
</dbReference>
<dbReference type="SUPFAM" id="SSF54928">
    <property type="entry name" value="RNA-binding domain, RBD"/>
    <property type="match status" value="2"/>
</dbReference>
<name>G4TIB5_SERID</name>
<dbReference type="Gene3D" id="3.30.70.330">
    <property type="match status" value="2"/>
</dbReference>
<dbReference type="OrthoDB" id="1099063at2759"/>
<feature type="compositionally biased region" description="Low complexity" evidence="4">
    <location>
        <begin position="251"/>
        <end position="261"/>
    </location>
</feature>
<dbReference type="HOGENOM" id="CLU_702294_0_0_1"/>
<dbReference type="PROSITE" id="PS50102">
    <property type="entry name" value="RRM"/>
    <property type="match status" value="2"/>
</dbReference>
<feature type="compositionally biased region" description="Low complexity" evidence="4">
    <location>
        <begin position="269"/>
        <end position="282"/>
    </location>
</feature>
<feature type="domain" description="RRM" evidence="5">
    <location>
        <begin position="30"/>
        <end position="122"/>
    </location>
</feature>
<dbReference type="STRING" id="1109443.G4TIB5"/>
<evidence type="ECO:0000313" key="6">
    <source>
        <dbReference type="EMBL" id="CCA71062.1"/>
    </source>
</evidence>
<sequence>MIQLAQMSPLPVLDAHSPLATQESKAEDVLSLFVSDLAPYATEEDLQNVFSFPMDHLPGDALGRVYIYPFVITDIRIVSSAGSGSKYAFVRFPSIAERTRALYIMQGVLCLGRPIRLSRAHAKDRARDKPELVLFANQRSRDERQRDNIVIDQFNAQWASVDPKNTKVFVGGISPRVLLQELVNRFAAMGVITNVNFGKGCAFISFARKHDAALAIERLDGMIMDGKSLRVTWSRSSVQPLLQQQRTLANSSPPSSESSSPDVKFTAHTPSSPRSPITPITPFGNLSFPQVAGTGTRIGNGSKSRSGSVSSKASMAPLPNLYPLREMDESATALELAPALARRRTVANVARHRAGLLESDSSPFLSVKTGDAIGLNTAAPGMGRRVSLPDNAL</sequence>
<dbReference type="PANTHER" id="PTHR47640">
    <property type="entry name" value="TRNA SELENOCYSTEINE 1-ASSOCIATED PROTEIN 1-RELATED-RELATED"/>
    <property type="match status" value="1"/>
</dbReference>
<dbReference type="Proteomes" id="UP000007148">
    <property type="component" value="Unassembled WGS sequence"/>
</dbReference>
<evidence type="ECO:0000256" key="4">
    <source>
        <dbReference type="SAM" id="MobiDB-lite"/>
    </source>
</evidence>